<evidence type="ECO:0000313" key="1">
    <source>
        <dbReference type="EMBL" id="KAL1847235.1"/>
    </source>
</evidence>
<organism evidence="1 2">
    <name type="scientific">Phialemonium thermophilum</name>
    <dbReference type="NCBI Taxonomy" id="223376"/>
    <lineage>
        <taxon>Eukaryota</taxon>
        <taxon>Fungi</taxon>
        <taxon>Dikarya</taxon>
        <taxon>Ascomycota</taxon>
        <taxon>Pezizomycotina</taxon>
        <taxon>Sordariomycetes</taxon>
        <taxon>Sordariomycetidae</taxon>
        <taxon>Cephalothecales</taxon>
        <taxon>Cephalothecaceae</taxon>
        <taxon>Phialemonium</taxon>
    </lineage>
</organism>
<gene>
    <name evidence="1" type="ORF">VTK73DRAFT_10408</name>
</gene>
<dbReference type="Proteomes" id="UP001586593">
    <property type="component" value="Unassembled WGS sequence"/>
</dbReference>
<reference evidence="1 2" key="1">
    <citation type="journal article" date="2024" name="Commun. Biol.">
        <title>Comparative genomic analysis of thermophilic fungi reveals convergent evolutionary adaptations and gene losses.</title>
        <authorList>
            <person name="Steindorff A.S."/>
            <person name="Aguilar-Pontes M.V."/>
            <person name="Robinson A.J."/>
            <person name="Andreopoulos B."/>
            <person name="LaButti K."/>
            <person name="Kuo A."/>
            <person name="Mondo S."/>
            <person name="Riley R."/>
            <person name="Otillar R."/>
            <person name="Haridas S."/>
            <person name="Lipzen A."/>
            <person name="Grimwood J."/>
            <person name="Schmutz J."/>
            <person name="Clum A."/>
            <person name="Reid I.D."/>
            <person name="Moisan M.C."/>
            <person name="Butler G."/>
            <person name="Nguyen T.T.M."/>
            <person name="Dewar K."/>
            <person name="Conant G."/>
            <person name="Drula E."/>
            <person name="Henrissat B."/>
            <person name="Hansel C."/>
            <person name="Singer S."/>
            <person name="Hutchinson M.I."/>
            <person name="de Vries R.P."/>
            <person name="Natvig D.O."/>
            <person name="Powell A.J."/>
            <person name="Tsang A."/>
            <person name="Grigoriev I.V."/>
        </authorList>
    </citation>
    <scope>NUCLEOTIDE SEQUENCE [LARGE SCALE GENOMIC DNA]</scope>
    <source>
        <strain evidence="1 2">ATCC 24622</strain>
    </source>
</reference>
<accession>A0ABR3VWX4</accession>
<evidence type="ECO:0000313" key="2">
    <source>
        <dbReference type="Proteomes" id="UP001586593"/>
    </source>
</evidence>
<proteinExistence type="predicted"/>
<keyword evidence="2" id="KW-1185">Reference proteome</keyword>
<sequence length="97" mass="10572">MTRSRGDQIPLPATCGDTWAACSRLRFEGLLRDPVAQGGLHGASRDAKEARDFTFALAARDGTADGLSWEAKSASMGFLGRMDEAGRREGRGRETRW</sequence>
<name>A0ABR3VWX4_9PEZI</name>
<comment type="caution">
    <text evidence="1">The sequence shown here is derived from an EMBL/GenBank/DDBJ whole genome shotgun (WGS) entry which is preliminary data.</text>
</comment>
<protein>
    <submittedName>
        <fullName evidence="1">Uncharacterized protein</fullName>
    </submittedName>
</protein>
<dbReference type="EMBL" id="JAZHXJ010000991">
    <property type="protein sequence ID" value="KAL1847235.1"/>
    <property type="molecule type" value="Genomic_DNA"/>
</dbReference>